<protein>
    <recommendedName>
        <fullName evidence="3">HEAT repeat domain-containing protein</fullName>
    </recommendedName>
</protein>
<gene>
    <name evidence="1" type="ORF">V2H45_00900</name>
</gene>
<dbReference type="RefSeq" id="WP_330481715.1">
    <property type="nucleotide sequence ID" value="NZ_JAZBJZ010000002.1"/>
</dbReference>
<name>A0AAW9PPP1_9CYAN</name>
<comment type="caution">
    <text evidence="1">The sequence shown here is derived from an EMBL/GenBank/DDBJ whole genome shotgun (WGS) entry which is preliminary data.</text>
</comment>
<evidence type="ECO:0000313" key="1">
    <source>
        <dbReference type="EMBL" id="MEE3715297.1"/>
    </source>
</evidence>
<dbReference type="CDD" id="cd20694">
    <property type="entry name" value="CdiI_Ct-like"/>
    <property type="match status" value="1"/>
</dbReference>
<sequence length="103" mass="12327">MEELLVLPLAIGENFPDWKYSQDLCLRLAEHPSDKVRANACLGLAYVARTKRRLEKHFVKPILLRELRSQTEFRWRIEDAIKDINHYLKWCLAHKSWEEVHDD</sequence>
<reference evidence="1" key="1">
    <citation type="submission" date="2024-01" db="EMBL/GenBank/DDBJ databases">
        <title>Bank of Algae and Cyanobacteria of the Azores (BACA) strain genomes.</title>
        <authorList>
            <person name="Luz R."/>
            <person name="Cordeiro R."/>
            <person name="Fonseca A."/>
            <person name="Goncalves V."/>
        </authorList>
    </citation>
    <scope>NUCLEOTIDE SEQUENCE</scope>
    <source>
        <strain evidence="1">BACA0141</strain>
    </source>
</reference>
<dbReference type="Proteomes" id="UP001333818">
    <property type="component" value="Unassembled WGS sequence"/>
</dbReference>
<dbReference type="EMBL" id="JAZBJZ010000002">
    <property type="protein sequence ID" value="MEE3715297.1"/>
    <property type="molecule type" value="Genomic_DNA"/>
</dbReference>
<dbReference type="AlphaFoldDB" id="A0AAW9PPP1"/>
<accession>A0AAW9PPP1</accession>
<organism evidence="1 2">
    <name type="scientific">Tumidithrix elongata BACA0141</name>
    <dbReference type="NCBI Taxonomy" id="2716417"/>
    <lineage>
        <taxon>Bacteria</taxon>
        <taxon>Bacillati</taxon>
        <taxon>Cyanobacteriota</taxon>
        <taxon>Cyanophyceae</taxon>
        <taxon>Pseudanabaenales</taxon>
        <taxon>Pseudanabaenaceae</taxon>
        <taxon>Tumidithrix</taxon>
        <taxon>Tumidithrix elongata</taxon>
    </lineage>
</organism>
<proteinExistence type="predicted"/>
<dbReference type="InterPro" id="IPR049796">
    <property type="entry name" value="CdiI_Ct-like"/>
</dbReference>
<evidence type="ECO:0000313" key="2">
    <source>
        <dbReference type="Proteomes" id="UP001333818"/>
    </source>
</evidence>
<keyword evidence="2" id="KW-1185">Reference proteome</keyword>
<evidence type="ECO:0008006" key="3">
    <source>
        <dbReference type="Google" id="ProtNLM"/>
    </source>
</evidence>